<proteinExistence type="predicted"/>
<dbReference type="Proteomes" id="UP000178723">
    <property type="component" value="Unassembled WGS sequence"/>
</dbReference>
<accession>A0A1F7VAL1</accession>
<dbReference type="PROSITE" id="PS51194">
    <property type="entry name" value="HELICASE_CTER"/>
    <property type="match status" value="1"/>
</dbReference>
<feature type="domain" description="Helicase ATP-binding" evidence="9">
    <location>
        <begin position="272"/>
        <end position="441"/>
    </location>
</feature>
<keyword evidence="6" id="KW-0238">DNA-binding</keyword>
<evidence type="ECO:0000256" key="6">
    <source>
        <dbReference type="ARBA" id="ARBA00023125"/>
    </source>
</evidence>
<feature type="domain" description="Helicase C-terminal" evidence="10">
    <location>
        <begin position="474"/>
        <end position="620"/>
    </location>
</feature>
<evidence type="ECO:0000256" key="3">
    <source>
        <dbReference type="ARBA" id="ARBA00022801"/>
    </source>
</evidence>
<dbReference type="Gene3D" id="3.40.50.300">
    <property type="entry name" value="P-loop containing nucleotide triphosphate hydrolases"/>
    <property type="match status" value="2"/>
</dbReference>
<dbReference type="SUPFAM" id="SSF50249">
    <property type="entry name" value="Nucleic acid-binding proteins"/>
    <property type="match status" value="1"/>
</dbReference>
<dbReference type="InterPro" id="IPR033454">
    <property type="entry name" value="RecG_wedge"/>
</dbReference>
<keyword evidence="2" id="KW-0227">DNA damage</keyword>
<evidence type="ECO:0000259" key="9">
    <source>
        <dbReference type="PROSITE" id="PS51192"/>
    </source>
</evidence>
<dbReference type="STRING" id="1802407.A3I40_01330"/>
<dbReference type="NCBIfam" id="NF008168">
    <property type="entry name" value="PRK10917.2-2"/>
    <property type="match status" value="1"/>
</dbReference>
<dbReference type="SUPFAM" id="SSF52540">
    <property type="entry name" value="P-loop containing nucleoside triphosphate hydrolases"/>
    <property type="match status" value="2"/>
</dbReference>
<reference evidence="11 12" key="1">
    <citation type="journal article" date="2016" name="Nat. Commun.">
        <title>Thousands of microbial genomes shed light on interconnected biogeochemical processes in an aquifer system.</title>
        <authorList>
            <person name="Anantharaman K."/>
            <person name="Brown C.T."/>
            <person name="Hug L.A."/>
            <person name="Sharon I."/>
            <person name="Castelle C.J."/>
            <person name="Probst A.J."/>
            <person name="Thomas B.C."/>
            <person name="Singh A."/>
            <person name="Wilkins M.J."/>
            <person name="Karaoz U."/>
            <person name="Brodie E.L."/>
            <person name="Williams K.H."/>
            <person name="Hubbard S.S."/>
            <person name="Banfield J.F."/>
        </authorList>
    </citation>
    <scope>NUCLEOTIDE SEQUENCE [LARGE SCALE GENOMIC DNA]</scope>
</reference>
<dbReference type="InterPro" id="IPR011545">
    <property type="entry name" value="DEAD/DEAH_box_helicase_dom"/>
</dbReference>
<dbReference type="Pfam" id="PF00270">
    <property type="entry name" value="DEAD"/>
    <property type="match status" value="1"/>
</dbReference>
<keyword evidence="7" id="KW-0234">DNA repair</keyword>
<keyword evidence="3" id="KW-0378">Hydrolase</keyword>
<dbReference type="PANTHER" id="PTHR47964">
    <property type="entry name" value="ATP-DEPENDENT DNA HELICASE HOMOLOG RECG, CHLOROPLASTIC"/>
    <property type="match status" value="1"/>
</dbReference>
<dbReference type="EMBL" id="MGEP01000001">
    <property type="protein sequence ID" value="OGL87536.1"/>
    <property type="molecule type" value="Genomic_DNA"/>
</dbReference>
<evidence type="ECO:0000256" key="4">
    <source>
        <dbReference type="ARBA" id="ARBA00022806"/>
    </source>
</evidence>
<dbReference type="Pfam" id="PF00271">
    <property type="entry name" value="Helicase_C"/>
    <property type="match status" value="1"/>
</dbReference>
<dbReference type="InterPro" id="IPR027417">
    <property type="entry name" value="P-loop_NTPase"/>
</dbReference>
<dbReference type="InterPro" id="IPR047112">
    <property type="entry name" value="RecG/Mfd"/>
</dbReference>
<keyword evidence="5" id="KW-0067">ATP-binding</keyword>
<evidence type="ECO:0000259" key="10">
    <source>
        <dbReference type="PROSITE" id="PS51194"/>
    </source>
</evidence>
<protein>
    <recommendedName>
        <fullName evidence="8">Probable DNA 3'-5' helicase RecG</fullName>
    </recommendedName>
</protein>
<dbReference type="InterPro" id="IPR001650">
    <property type="entry name" value="Helicase_C-like"/>
</dbReference>
<dbReference type="PANTHER" id="PTHR47964:SF1">
    <property type="entry name" value="ATP-DEPENDENT DNA HELICASE HOMOLOG RECG, CHLOROPLASTIC"/>
    <property type="match status" value="1"/>
</dbReference>
<evidence type="ECO:0000313" key="11">
    <source>
        <dbReference type="EMBL" id="OGL87536.1"/>
    </source>
</evidence>
<gene>
    <name evidence="11" type="ORF">A3I40_01330</name>
</gene>
<dbReference type="CDD" id="cd04488">
    <property type="entry name" value="RecG_wedge_OBF"/>
    <property type="match status" value="1"/>
</dbReference>
<dbReference type="InterPro" id="IPR045562">
    <property type="entry name" value="RecG_dom3_C"/>
</dbReference>
<dbReference type="GO" id="GO:0005524">
    <property type="term" value="F:ATP binding"/>
    <property type="evidence" value="ECO:0007669"/>
    <property type="project" value="UniProtKB-KW"/>
</dbReference>
<evidence type="ECO:0000313" key="12">
    <source>
        <dbReference type="Proteomes" id="UP000178723"/>
    </source>
</evidence>
<evidence type="ECO:0000256" key="8">
    <source>
        <dbReference type="ARBA" id="ARBA00049819"/>
    </source>
</evidence>
<name>A0A1F7VAL1_9BACT</name>
<dbReference type="GO" id="GO:0003678">
    <property type="term" value="F:DNA helicase activity"/>
    <property type="evidence" value="ECO:0007669"/>
    <property type="project" value="TreeGrafter"/>
</dbReference>
<sequence>MYSRGTPLSDLKGIGRATAAAFRRLAISTVGDLVYHLPADYEDFRQQYSIAAAPLGAPATLKGSFISFDNRPSWHKRRLAITEGLLQDDTGAMRIIWFGQPYIARAVPLHTPLYISGTIELYQGARQMTNPVWERVSDSPVHTSRLVPWYGLTRGLTQKQMRFFIETALNGLAVEDWFHEKFRQQHRLMAIAAALRTIHFPDNEVAANLARRRLAFDELFFLQISRLFLRERRQTLSAPQISKMMTPMAMTAPLGIKLTSDQERAVVQIFEDLKKSYPMQRLLQGEVGSGKTLVAVMAAAAAALNGYQVLYLAPTEVLAHQQYEIMRQWLAPFGVSAVLLTRSRFESSNMPAAGRSAVLKALADGTANVAVGTHALLQRQVRFKNIGLVVVDEQHRFGVKQRMAAQYKTGGLTPHLLSMTATPIPRTLQLAFLGDLDISTLRAMPHGQRIIKTFLFGPPDRRRVEIGIRRRIDRGEQVFVVCPLIDPSDKLGVKSVTAEYERLREEAFPQAKIGLLHGKLKSGEKENILRAFRDGRLQMLVATTVIEVGLDIAGATIIVIEDAERFGLAELHQLRGRVGRRGKEGICALFTSAASSLARRRLEAFARTTDAFQLAEQDLKLRGPGEWFGAEQSGFTEFKVADLNDAALLAEARSAAMEIINSDPNLASYNLIRLKVDDLLSKEHHLS</sequence>
<dbReference type="Pfam" id="PF19833">
    <property type="entry name" value="RecG_dom3_C"/>
    <property type="match status" value="1"/>
</dbReference>
<dbReference type="Pfam" id="PF17191">
    <property type="entry name" value="RecG_wedge"/>
    <property type="match status" value="1"/>
</dbReference>
<evidence type="ECO:0000256" key="1">
    <source>
        <dbReference type="ARBA" id="ARBA00022741"/>
    </source>
</evidence>
<keyword evidence="4" id="KW-0347">Helicase</keyword>
<dbReference type="AlphaFoldDB" id="A0A1F7VAL1"/>
<dbReference type="SMART" id="SM00487">
    <property type="entry name" value="DEXDc"/>
    <property type="match status" value="1"/>
</dbReference>
<evidence type="ECO:0000256" key="7">
    <source>
        <dbReference type="ARBA" id="ARBA00023204"/>
    </source>
</evidence>
<organism evidence="11 12">
    <name type="scientific">Candidatus Uhrbacteria bacterium RIFCSPLOWO2_02_FULL_48_12</name>
    <dbReference type="NCBI Taxonomy" id="1802407"/>
    <lineage>
        <taxon>Bacteria</taxon>
        <taxon>Candidatus Uhriibacteriota</taxon>
    </lineage>
</organism>
<dbReference type="GO" id="GO:0003677">
    <property type="term" value="F:DNA binding"/>
    <property type="evidence" value="ECO:0007669"/>
    <property type="project" value="UniProtKB-KW"/>
</dbReference>
<dbReference type="SMART" id="SM00490">
    <property type="entry name" value="HELICc"/>
    <property type="match status" value="1"/>
</dbReference>
<keyword evidence="1" id="KW-0547">Nucleotide-binding</keyword>
<dbReference type="Gene3D" id="2.40.50.140">
    <property type="entry name" value="Nucleic acid-binding proteins"/>
    <property type="match status" value="1"/>
</dbReference>
<dbReference type="GO" id="GO:0006281">
    <property type="term" value="P:DNA repair"/>
    <property type="evidence" value="ECO:0007669"/>
    <property type="project" value="UniProtKB-KW"/>
</dbReference>
<comment type="caution">
    <text evidence="11">The sequence shown here is derived from an EMBL/GenBank/DDBJ whole genome shotgun (WGS) entry which is preliminary data.</text>
</comment>
<dbReference type="PROSITE" id="PS51192">
    <property type="entry name" value="HELICASE_ATP_BIND_1"/>
    <property type="match status" value="1"/>
</dbReference>
<evidence type="ECO:0000256" key="2">
    <source>
        <dbReference type="ARBA" id="ARBA00022763"/>
    </source>
</evidence>
<dbReference type="InterPro" id="IPR012340">
    <property type="entry name" value="NA-bd_OB-fold"/>
</dbReference>
<dbReference type="GO" id="GO:0016787">
    <property type="term" value="F:hydrolase activity"/>
    <property type="evidence" value="ECO:0007669"/>
    <property type="project" value="UniProtKB-KW"/>
</dbReference>
<evidence type="ECO:0000256" key="5">
    <source>
        <dbReference type="ARBA" id="ARBA00022840"/>
    </source>
</evidence>
<dbReference type="InterPro" id="IPR014001">
    <property type="entry name" value="Helicase_ATP-bd"/>
</dbReference>